<proteinExistence type="predicted"/>
<sequence>MGEIDTLNIRKNFSNNFNNENVSDDHFNEIASVIKNKITISPKERTQLNNKAKLELILKSDPNNEVSNSLIDMLQIRKPNSSLSGKGNLLFILAEMQKITVDLQGENLKLRIEMFNIKLKAKTENANQLSSEIDQLNHEYQQQLVCLNNMMIKLQELKSCKQTLEDEVSAKKNELDSKQLDYKNITENITENLTDNSFLLEKKLEEEINGIANFVNQKENELIELNNLFEMKSNECEAAINNVAQCADLLDDALNKLREFKANEIESDKPIEQHIEEALSNTAKLLEILTTLIIIIGNSTVDKLKDDLEINRKRATANQNELKRKA</sequence>
<evidence type="ECO:0000313" key="3">
    <source>
        <dbReference type="Proteomes" id="UP001177597"/>
    </source>
</evidence>
<dbReference type="EMBL" id="CP123498">
    <property type="protein sequence ID" value="WGL94777.1"/>
    <property type="molecule type" value="Genomic_DNA"/>
</dbReference>
<gene>
    <name evidence="2" type="ORF">QE207_13910</name>
</gene>
<dbReference type="Proteomes" id="UP001177597">
    <property type="component" value="Chromosome"/>
</dbReference>
<evidence type="ECO:0000313" key="2">
    <source>
        <dbReference type="EMBL" id="WGL94777.1"/>
    </source>
</evidence>
<keyword evidence="1" id="KW-0175">Coiled coil</keyword>
<feature type="coiled-coil region" evidence="1">
    <location>
        <begin position="112"/>
        <end position="188"/>
    </location>
</feature>
<dbReference type="RefSeq" id="WP_280628950.1">
    <property type="nucleotide sequence ID" value="NZ_CP123498.1"/>
</dbReference>
<evidence type="ECO:0000256" key="1">
    <source>
        <dbReference type="SAM" id="Coils"/>
    </source>
</evidence>
<name>A0AA95GAX4_9GAMM</name>
<reference evidence="2" key="1">
    <citation type="submission" date="2023-04" db="EMBL/GenBank/DDBJ databases">
        <title>Genome dynamics across the evolutionary transition to endosymbiosis.</title>
        <authorList>
            <person name="Siozios S."/>
            <person name="Nadal-Jimenez P."/>
            <person name="Azagi T."/>
            <person name="Sprong H."/>
            <person name="Frost C.L."/>
            <person name="Parratt S.R."/>
            <person name="Taylor G."/>
            <person name="Brettell L."/>
            <person name="Lew K.C."/>
            <person name="Croft L."/>
            <person name="King K.C."/>
            <person name="Brockhurst M.A."/>
            <person name="Hypsa V."/>
            <person name="Novakova E."/>
            <person name="Darby A.C."/>
            <person name="Hurst G.D.D."/>
        </authorList>
    </citation>
    <scope>NUCLEOTIDE SEQUENCE</scope>
    <source>
        <strain evidence="2">AIh</strain>
    </source>
</reference>
<protein>
    <submittedName>
        <fullName evidence="2">Uncharacterized protein</fullName>
    </submittedName>
</protein>
<accession>A0AA95GAX4</accession>
<organism evidence="2 3">
    <name type="scientific">Arsenophonus nasoniae</name>
    <name type="common">son-killer infecting Nasonia vitripennis</name>
    <dbReference type="NCBI Taxonomy" id="638"/>
    <lineage>
        <taxon>Bacteria</taxon>
        <taxon>Pseudomonadati</taxon>
        <taxon>Pseudomonadota</taxon>
        <taxon>Gammaproteobacteria</taxon>
        <taxon>Enterobacterales</taxon>
        <taxon>Morganellaceae</taxon>
        <taxon>Arsenophonus</taxon>
    </lineage>
</organism>
<dbReference type="Gene3D" id="1.20.120.330">
    <property type="entry name" value="Nucleotidyltransferases domain 2"/>
    <property type="match status" value="1"/>
</dbReference>
<dbReference type="AlphaFoldDB" id="A0AA95GAX4"/>